<name>A0AA87WA05_9BRAD</name>
<proteinExistence type="predicted"/>
<reference evidence="1" key="1">
    <citation type="journal article" date="2014" name="Int. J. Syst. Evol. Microbiol.">
        <title>Complete genome sequence of Corynebacterium casei LMG S-19264T (=DSM 44701T), isolated from a smear-ripened cheese.</title>
        <authorList>
            <consortium name="US DOE Joint Genome Institute (JGI-PGF)"/>
            <person name="Walter F."/>
            <person name="Albersmeier A."/>
            <person name="Kalinowski J."/>
            <person name="Ruckert C."/>
        </authorList>
    </citation>
    <scope>NUCLEOTIDE SEQUENCE</scope>
    <source>
        <strain evidence="1">CGMCC 1.15034</strain>
    </source>
</reference>
<gene>
    <name evidence="1" type="ORF">GCM10010987_36960</name>
</gene>
<dbReference type="Proteomes" id="UP000625079">
    <property type="component" value="Unassembled WGS sequence"/>
</dbReference>
<protein>
    <submittedName>
        <fullName evidence="1">Uncharacterized protein</fullName>
    </submittedName>
</protein>
<reference evidence="1" key="2">
    <citation type="submission" date="2022-12" db="EMBL/GenBank/DDBJ databases">
        <authorList>
            <person name="Sun Q."/>
            <person name="Zhou Y."/>
        </authorList>
    </citation>
    <scope>NUCLEOTIDE SEQUENCE</scope>
    <source>
        <strain evidence="1">CGMCC 1.15034</strain>
    </source>
</reference>
<dbReference type="EMBL" id="BMHC01000007">
    <property type="protein sequence ID" value="GGI25951.1"/>
    <property type="molecule type" value="Genomic_DNA"/>
</dbReference>
<comment type="caution">
    <text evidence="1">The sequence shown here is derived from an EMBL/GenBank/DDBJ whole genome shotgun (WGS) entry which is preliminary data.</text>
</comment>
<dbReference type="AlphaFoldDB" id="A0AA87WA05"/>
<organism evidence="1 2">
    <name type="scientific">Bradyrhizobium guangdongense</name>
    <dbReference type="NCBI Taxonomy" id="1325090"/>
    <lineage>
        <taxon>Bacteria</taxon>
        <taxon>Pseudomonadati</taxon>
        <taxon>Pseudomonadota</taxon>
        <taxon>Alphaproteobacteria</taxon>
        <taxon>Hyphomicrobiales</taxon>
        <taxon>Nitrobacteraceae</taxon>
        <taxon>Bradyrhizobium</taxon>
    </lineage>
</organism>
<evidence type="ECO:0000313" key="1">
    <source>
        <dbReference type="EMBL" id="GGI25951.1"/>
    </source>
</evidence>
<evidence type="ECO:0000313" key="2">
    <source>
        <dbReference type="Proteomes" id="UP000625079"/>
    </source>
</evidence>
<sequence>MVALSDLETTIIDRAIPMLPTRVGREAGKPQLVCCPVQQRSLSGLETSQDYRFQEAPSQGQTIGRISALVPNDNERDDHALVPNWARDACGLSNTKAQCQVKKDERELRQKTGCLPPP</sequence>
<accession>A0AA87WA05</accession>